<proteinExistence type="predicted"/>
<evidence type="ECO:0000313" key="2">
    <source>
        <dbReference type="EMBL" id="KKM07174.1"/>
    </source>
</evidence>
<name>A0A0F9H7U4_9ZZZZ</name>
<feature type="non-terminal residue" evidence="2">
    <location>
        <position position="512"/>
    </location>
</feature>
<protein>
    <submittedName>
        <fullName evidence="2">Uncharacterized protein</fullName>
    </submittedName>
</protein>
<feature type="region of interest" description="Disordered" evidence="1">
    <location>
        <begin position="463"/>
        <end position="512"/>
    </location>
</feature>
<comment type="caution">
    <text evidence="2">The sequence shown here is derived from an EMBL/GenBank/DDBJ whole genome shotgun (WGS) entry which is preliminary data.</text>
</comment>
<organism evidence="2">
    <name type="scientific">marine sediment metagenome</name>
    <dbReference type="NCBI Taxonomy" id="412755"/>
    <lineage>
        <taxon>unclassified sequences</taxon>
        <taxon>metagenomes</taxon>
        <taxon>ecological metagenomes</taxon>
    </lineage>
</organism>
<accession>A0A0F9H7U4</accession>
<dbReference type="EMBL" id="LAZR01015829">
    <property type="protein sequence ID" value="KKM07174.1"/>
    <property type="molecule type" value="Genomic_DNA"/>
</dbReference>
<feature type="compositionally biased region" description="Basic and acidic residues" evidence="1">
    <location>
        <begin position="483"/>
        <end position="497"/>
    </location>
</feature>
<reference evidence="2" key="1">
    <citation type="journal article" date="2015" name="Nature">
        <title>Complex archaea that bridge the gap between prokaryotes and eukaryotes.</title>
        <authorList>
            <person name="Spang A."/>
            <person name="Saw J.H."/>
            <person name="Jorgensen S.L."/>
            <person name="Zaremba-Niedzwiedzka K."/>
            <person name="Martijn J."/>
            <person name="Lind A.E."/>
            <person name="van Eijk R."/>
            <person name="Schleper C."/>
            <person name="Guy L."/>
            <person name="Ettema T.J."/>
        </authorList>
    </citation>
    <scope>NUCLEOTIDE SEQUENCE</scope>
</reference>
<dbReference type="AlphaFoldDB" id="A0A0F9H7U4"/>
<gene>
    <name evidence="2" type="ORF">LCGC14_1736600</name>
</gene>
<sequence length="512" mass="53625">MAFQTGGEIKKPFQVGGDVAVAEPPSDPEDIASVIRRDQAAFFDFTKLPTVDLSKEPVPIFELPLPGAGADPTSIGLTPGVIARGVNPLQTAVGTITTTVEAGKTFGQAFTQSLAAKPALALKGTTAFTPGEAFGTDKVLNKTSEFLNSLRNPNTRAEIEQKMQGKLFPIQEGASWSDIDVSLLPEVVNSWAANVGDQIPLMLMTLGGKVVGKAVGKPVGAAAGTLAGLATGGVDPTDVVTTPVIATATAKIVEHLGGAAPLIAIEAGGFLEQAASVGIDTDIAEKYARIYGVGSGAIEYAQVMWNLKAFRRLSAPMRKSILKRVLTEIGGSAFEGVEEFSQQGLENFFLRKAIDDMKLRNPDFKARKPEIFEGGGRAFTIGTGVSIITRGFGRASVVVRDTLSPQAQTEVDAATEDAVSINEPFEGVLEEAARAGDTAATNVDVALAELQAQSVAEAKLAEGTPLSTAERAQFPQIAEQEDQIAKLREAPPPEAERPIPVTKPGVEPAKAQ</sequence>
<evidence type="ECO:0000256" key="1">
    <source>
        <dbReference type="SAM" id="MobiDB-lite"/>
    </source>
</evidence>